<protein>
    <submittedName>
        <fullName evidence="1">6909_t:CDS:1</fullName>
    </submittedName>
</protein>
<dbReference type="AlphaFoldDB" id="A0A9N9HJH7"/>
<gene>
    <name evidence="1" type="ORF">RFULGI_LOCUS9827</name>
</gene>
<dbReference type="Proteomes" id="UP000789396">
    <property type="component" value="Unassembled WGS sequence"/>
</dbReference>
<evidence type="ECO:0000313" key="1">
    <source>
        <dbReference type="EMBL" id="CAG8687214.1"/>
    </source>
</evidence>
<dbReference type="EMBL" id="CAJVPZ010018354">
    <property type="protein sequence ID" value="CAG8687214.1"/>
    <property type="molecule type" value="Genomic_DNA"/>
</dbReference>
<sequence>MPTKLLDELATQTEEYICKTHSLPTVIKRHNYYFYELLNVYQQAATQNHLIDNINKQKAIENLTIKPI</sequence>
<organism evidence="1 2">
    <name type="scientific">Racocetra fulgida</name>
    <dbReference type="NCBI Taxonomy" id="60492"/>
    <lineage>
        <taxon>Eukaryota</taxon>
        <taxon>Fungi</taxon>
        <taxon>Fungi incertae sedis</taxon>
        <taxon>Mucoromycota</taxon>
        <taxon>Glomeromycotina</taxon>
        <taxon>Glomeromycetes</taxon>
        <taxon>Diversisporales</taxon>
        <taxon>Gigasporaceae</taxon>
        <taxon>Racocetra</taxon>
    </lineage>
</organism>
<keyword evidence="2" id="KW-1185">Reference proteome</keyword>
<comment type="caution">
    <text evidence="1">The sequence shown here is derived from an EMBL/GenBank/DDBJ whole genome shotgun (WGS) entry which is preliminary data.</text>
</comment>
<reference evidence="1" key="1">
    <citation type="submission" date="2021-06" db="EMBL/GenBank/DDBJ databases">
        <authorList>
            <person name="Kallberg Y."/>
            <person name="Tangrot J."/>
            <person name="Rosling A."/>
        </authorList>
    </citation>
    <scope>NUCLEOTIDE SEQUENCE</scope>
    <source>
        <strain evidence="1">IN212</strain>
    </source>
</reference>
<feature type="non-terminal residue" evidence="1">
    <location>
        <position position="68"/>
    </location>
</feature>
<evidence type="ECO:0000313" key="2">
    <source>
        <dbReference type="Proteomes" id="UP000789396"/>
    </source>
</evidence>
<name>A0A9N9HJH7_9GLOM</name>
<accession>A0A9N9HJH7</accession>
<proteinExistence type="predicted"/>